<keyword evidence="1" id="KW-0472">Membrane</keyword>
<dbReference type="Proteomes" id="UP000652681">
    <property type="component" value="Unassembled WGS sequence"/>
</dbReference>
<sequence>MRKFGVHKNNEKIEPTTEQIKRQKDFARLHHQYEQLTKRGKKPLYRNPKLLLFWIVIAIILFLVFYE</sequence>
<keyword evidence="3" id="KW-1185">Reference proteome</keyword>
<organism evidence="2 3">
    <name type="scientific">Taishania pollutisoli</name>
    <dbReference type="NCBI Taxonomy" id="2766479"/>
    <lineage>
        <taxon>Bacteria</taxon>
        <taxon>Pseudomonadati</taxon>
        <taxon>Bacteroidota</taxon>
        <taxon>Flavobacteriia</taxon>
        <taxon>Flavobacteriales</taxon>
        <taxon>Crocinitomicaceae</taxon>
        <taxon>Taishania</taxon>
    </lineage>
</organism>
<protein>
    <submittedName>
        <fullName evidence="2">Uncharacterized protein</fullName>
    </submittedName>
</protein>
<dbReference type="AlphaFoldDB" id="A0A8J6P8A0"/>
<evidence type="ECO:0000313" key="2">
    <source>
        <dbReference type="EMBL" id="MBC9811911.1"/>
    </source>
</evidence>
<feature type="transmembrane region" description="Helical" evidence="1">
    <location>
        <begin position="50"/>
        <end position="66"/>
    </location>
</feature>
<dbReference type="RefSeq" id="WP_163490334.1">
    <property type="nucleotide sequence ID" value="NZ_JACVEL010000003.1"/>
</dbReference>
<proteinExistence type="predicted"/>
<evidence type="ECO:0000256" key="1">
    <source>
        <dbReference type="SAM" id="Phobius"/>
    </source>
</evidence>
<evidence type="ECO:0000313" key="3">
    <source>
        <dbReference type="Proteomes" id="UP000652681"/>
    </source>
</evidence>
<keyword evidence="1" id="KW-0812">Transmembrane</keyword>
<comment type="caution">
    <text evidence="2">The sequence shown here is derived from an EMBL/GenBank/DDBJ whole genome shotgun (WGS) entry which is preliminary data.</text>
</comment>
<keyword evidence="1" id="KW-1133">Transmembrane helix</keyword>
<name>A0A8J6P8A0_9FLAO</name>
<reference evidence="2" key="1">
    <citation type="submission" date="2020-09" db="EMBL/GenBank/DDBJ databases">
        <title>Taishania pollutisoli gen. nov., sp. nov., Isolated from Tetrabromobisphenol A-Contaminated Soil.</title>
        <authorList>
            <person name="Chen Q."/>
        </authorList>
    </citation>
    <scope>NUCLEOTIDE SEQUENCE</scope>
    <source>
        <strain evidence="2">CZZ-1</strain>
    </source>
</reference>
<gene>
    <name evidence="2" type="ORF">H9Y05_05415</name>
</gene>
<accession>A0A8J6P8A0</accession>
<dbReference type="EMBL" id="JACVEL010000003">
    <property type="protein sequence ID" value="MBC9811911.1"/>
    <property type="molecule type" value="Genomic_DNA"/>
</dbReference>